<sequence length="129" mass="14245">MAHMTPGGDFKPTLPIKPTILCLTPLTSIMGRWLSWATTCLKLSRSGSIATRWVLKVIVTCMDLMKTEGMHIRWEGYGHKMVEDFVEKDELGIYASVLQGAQVDCILQLCDTGVMGDDFGLCGKDSSPF</sequence>
<reference evidence="1" key="2">
    <citation type="submission" date="2020-11" db="EMBL/GenBank/DDBJ databases">
        <authorList>
            <person name="McCartney M.A."/>
            <person name="Auch B."/>
            <person name="Kono T."/>
            <person name="Mallez S."/>
            <person name="Becker A."/>
            <person name="Gohl D.M."/>
            <person name="Silverstein K.A.T."/>
            <person name="Koren S."/>
            <person name="Bechman K.B."/>
            <person name="Herman A."/>
            <person name="Abrahante J.E."/>
            <person name="Garbe J."/>
        </authorList>
    </citation>
    <scope>NUCLEOTIDE SEQUENCE</scope>
    <source>
        <strain evidence="1">Duluth1</strain>
        <tissue evidence="1">Whole animal</tissue>
    </source>
</reference>
<keyword evidence="2" id="KW-1185">Reference proteome</keyword>
<reference evidence="1" key="1">
    <citation type="journal article" date="2019" name="bioRxiv">
        <title>The Genome of the Zebra Mussel, Dreissena polymorpha: A Resource for Invasive Species Research.</title>
        <authorList>
            <person name="McCartney M.A."/>
            <person name="Auch B."/>
            <person name="Kono T."/>
            <person name="Mallez S."/>
            <person name="Zhang Y."/>
            <person name="Obille A."/>
            <person name="Becker A."/>
            <person name="Abrahante J.E."/>
            <person name="Garbe J."/>
            <person name="Badalamenti J.P."/>
            <person name="Herman A."/>
            <person name="Mangelson H."/>
            <person name="Liachko I."/>
            <person name="Sullivan S."/>
            <person name="Sone E.D."/>
            <person name="Koren S."/>
            <person name="Silverstein K.A.T."/>
            <person name="Beckman K.B."/>
            <person name="Gohl D.M."/>
        </authorList>
    </citation>
    <scope>NUCLEOTIDE SEQUENCE</scope>
    <source>
        <strain evidence="1">Duluth1</strain>
        <tissue evidence="1">Whole animal</tissue>
    </source>
</reference>
<proteinExistence type="predicted"/>
<dbReference type="Proteomes" id="UP000828390">
    <property type="component" value="Unassembled WGS sequence"/>
</dbReference>
<evidence type="ECO:0000313" key="2">
    <source>
        <dbReference type="Proteomes" id="UP000828390"/>
    </source>
</evidence>
<accession>A0A9D3YH33</accession>
<name>A0A9D3YH33_DREPO</name>
<comment type="caution">
    <text evidence="1">The sequence shown here is derived from an EMBL/GenBank/DDBJ whole genome shotgun (WGS) entry which is preliminary data.</text>
</comment>
<dbReference type="EMBL" id="JAIWYP010000015">
    <property type="protein sequence ID" value="KAH3699175.1"/>
    <property type="molecule type" value="Genomic_DNA"/>
</dbReference>
<gene>
    <name evidence="1" type="ORF">DPMN_074129</name>
</gene>
<protein>
    <submittedName>
        <fullName evidence="1">Uncharacterized protein</fullName>
    </submittedName>
</protein>
<dbReference type="AlphaFoldDB" id="A0A9D3YH33"/>
<evidence type="ECO:0000313" key="1">
    <source>
        <dbReference type="EMBL" id="KAH3699175.1"/>
    </source>
</evidence>
<organism evidence="1 2">
    <name type="scientific">Dreissena polymorpha</name>
    <name type="common">Zebra mussel</name>
    <name type="synonym">Mytilus polymorpha</name>
    <dbReference type="NCBI Taxonomy" id="45954"/>
    <lineage>
        <taxon>Eukaryota</taxon>
        <taxon>Metazoa</taxon>
        <taxon>Spiralia</taxon>
        <taxon>Lophotrochozoa</taxon>
        <taxon>Mollusca</taxon>
        <taxon>Bivalvia</taxon>
        <taxon>Autobranchia</taxon>
        <taxon>Heteroconchia</taxon>
        <taxon>Euheterodonta</taxon>
        <taxon>Imparidentia</taxon>
        <taxon>Neoheterodontei</taxon>
        <taxon>Myida</taxon>
        <taxon>Dreissenoidea</taxon>
        <taxon>Dreissenidae</taxon>
        <taxon>Dreissena</taxon>
    </lineage>
</organism>